<protein>
    <submittedName>
        <fullName evidence="1">Uncharacterized protein</fullName>
    </submittedName>
</protein>
<organism evidence="1">
    <name type="scientific">marine sediment metagenome</name>
    <dbReference type="NCBI Taxonomy" id="412755"/>
    <lineage>
        <taxon>unclassified sequences</taxon>
        <taxon>metagenomes</taxon>
        <taxon>ecological metagenomes</taxon>
    </lineage>
</organism>
<evidence type="ECO:0000313" key="1">
    <source>
        <dbReference type="EMBL" id="GAJ19150.1"/>
    </source>
</evidence>
<dbReference type="AlphaFoldDB" id="X1VZW2"/>
<gene>
    <name evidence="1" type="ORF">S12H4_58401</name>
</gene>
<proteinExistence type="predicted"/>
<accession>X1VZW2</accession>
<sequence>MDGKVTPKRMPSPRTALGYDGTDFHALKVDSKRRLSVRGEDQLFSYKEPLLNTRNAAISGADGYSNSNTVSEGEVWVVTSVSAIDMTSPTTEIIMMIWRGEA</sequence>
<name>X1VZW2_9ZZZZ</name>
<reference evidence="1" key="1">
    <citation type="journal article" date="2014" name="Front. Microbiol.">
        <title>High frequency of phylogenetically diverse reductive dehalogenase-homologous genes in deep subseafloor sedimentary metagenomes.</title>
        <authorList>
            <person name="Kawai M."/>
            <person name="Futagami T."/>
            <person name="Toyoda A."/>
            <person name="Takaki Y."/>
            <person name="Nishi S."/>
            <person name="Hori S."/>
            <person name="Arai W."/>
            <person name="Tsubouchi T."/>
            <person name="Morono Y."/>
            <person name="Uchiyama I."/>
            <person name="Ito T."/>
            <person name="Fujiyama A."/>
            <person name="Inagaki F."/>
            <person name="Takami H."/>
        </authorList>
    </citation>
    <scope>NUCLEOTIDE SEQUENCE</scope>
    <source>
        <strain evidence="1">Expedition CK06-06</strain>
    </source>
</reference>
<comment type="caution">
    <text evidence="1">The sequence shown here is derived from an EMBL/GenBank/DDBJ whole genome shotgun (WGS) entry which is preliminary data.</text>
</comment>
<dbReference type="EMBL" id="BARW01037924">
    <property type="protein sequence ID" value="GAJ19150.1"/>
    <property type="molecule type" value="Genomic_DNA"/>
</dbReference>
<feature type="non-terminal residue" evidence="1">
    <location>
        <position position="102"/>
    </location>
</feature>